<evidence type="ECO:0000256" key="1">
    <source>
        <dbReference type="SAM" id="MobiDB-lite"/>
    </source>
</evidence>
<protein>
    <recommendedName>
        <fullName evidence="2">Helicase-associated domain-containing protein</fullName>
    </recommendedName>
</protein>
<name>A0A7K1FTI6_9ACTN</name>
<keyword evidence="4" id="KW-1185">Reference proteome</keyword>
<evidence type="ECO:0000313" key="3">
    <source>
        <dbReference type="EMBL" id="MTD17476.1"/>
    </source>
</evidence>
<gene>
    <name evidence="3" type="ORF">GIS00_26440</name>
</gene>
<organism evidence="3 4">
    <name type="scientific">Nakamurella alba</name>
    <dbReference type="NCBI Taxonomy" id="2665158"/>
    <lineage>
        <taxon>Bacteria</taxon>
        <taxon>Bacillati</taxon>
        <taxon>Actinomycetota</taxon>
        <taxon>Actinomycetes</taxon>
        <taxon>Nakamurellales</taxon>
        <taxon>Nakamurellaceae</taxon>
        <taxon>Nakamurella</taxon>
    </lineage>
</organism>
<dbReference type="EMBL" id="WLYK01000021">
    <property type="protein sequence ID" value="MTD17476.1"/>
    <property type="molecule type" value="Genomic_DNA"/>
</dbReference>
<dbReference type="Gene3D" id="6.10.140.530">
    <property type="match status" value="1"/>
</dbReference>
<feature type="domain" description="Helicase-associated" evidence="2">
    <location>
        <begin position="24"/>
        <end position="83"/>
    </location>
</feature>
<proteinExistence type="predicted"/>
<sequence>MMGSTFMSADQGDRKITGGYQPDDDRWARYLQDLVEFVAGQQRWPRPTGGATTEERRLGQWLSTQRRELGIGALSRQRKLELDRQLPGWH</sequence>
<dbReference type="Proteomes" id="UP000460221">
    <property type="component" value="Unassembled WGS sequence"/>
</dbReference>
<evidence type="ECO:0000259" key="2">
    <source>
        <dbReference type="Pfam" id="PF03457"/>
    </source>
</evidence>
<reference evidence="3 4" key="1">
    <citation type="submission" date="2019-11" db="EMBL/GenBank/DDBJ databases">
        <authorList>
            <person name="Jiang L.-Q."/>
        </authorList>
    </citation>
    <scope>NUCLEOTIDE SEQUENCE [LARGE SCALE GENOMIC DNA]</scope>
    <source>
        <strain evidence="3 4">YIM 132087</strain>
    </source>
</reference>
<evidence type="ECO:0000313" key="4">
    <source>
        <dbReference type="Proteomes" id="UP000460221"/>
    </source>
</evidence>
<accession>A0A7K1FTI6</accession>
<dbReference type="InterPro" id="IPR005114">
    <property type="entry name" value="Helicase_assoc"/>
</dbReference>
<dbReference type="Pfam" id="PF03457">
    <property type="entry name" value="HA"/>
    <property type="match status" value="1"/>
</dbReference>
<dbReference type="AlphaFoldDB" id="A0A7K1FTI6"/>
<feature type="region of interest" description="Disordered" evidence="1">
    <location>
        <begin position="1"/>
        <end position="23"/>
    </location>
</feature>
<comment type="caution">
    <text evidence="3">The sequence shown here is derived from an EMBL/GenBank/DDBJ whole genome shotgun (WGS) entry which is preliminary data.</text>
</comment>